<proteinExistence type="predicted"/>
<feature type="compositionally biased region" description="Basic and acidic residues" evidence="1">
    <location>
        <begin position="37"/>
        <end position="57"/>
    </location>
</feature>
<organism evidence="2 3">
    <name type="scientific">Cardiocondyla obscurior</name>
    <dbReference type="NCBI Taxonomy" id="286306"/>
    <lineage>
        <taxon>Eukaryota</taxon>
        <taxon>Metazoa</taxon>
        <taxon>Ecdysozoa</taxon>
        <taxon>Arthropoda</taxon>
        <taxon>Hexapoda</taxon>
        <taxon>Insecta</taxon>
        <taxon>Pterygota</taxon>
        <taxon>Neoptera</taxon>
        <taxon>Endopterygota</taxon>
        <taxon>Hymenoptera</taxon>
        <taxon>Apocrita</taxon>
        <taxon>Aculeata</taxon>
        <taxon>Formicoidea</taxon>
        <taxon>Formicidae</taxon>
        <taxon>Myrmicinae</taxon>
        <taxon>Cardiocondyla</taxon>
    </lineage>
</organism>
<keyword evidence="3" id="KW-1185">Reference proteome</keyword>
<protein>
    <submittedName>
        <fullName evidence="2">Uncharacterized protein</fullName>
    </submittedName>
</protein>
<comment type="caution">
    <text evidence="2">The sequence shown here is derived from an EMBL/GenBank/DDBJ whole genome shotgun (WGS) entry which is preliminary data.</text>
</comment>
<feature type="compositionally biased region" description="Basic residues" evidence="1">
    <location>
        <begin position="151"/>
        <end position="161"/>
    </location>
</feature>
<feature type="compositionally biased region" description="Polar residues" evidence="1">
    <location>
        <begin position="1"/>
        <end position="16"/>
    </location>
</feature>
<evidence type="ECO:0000313" key="2">
    <source>
        <dbReference type="EMBL" id="KAL0098420.1"/>
    </source>
</evidence>
<evidence type="ECO:0000313" key="3">
    <source>
        <dbReference type="Proteomes" id="UP001430953"/>
    </source>
</evidence>
<dbReference type="Proteomes" id="UP001430953">
    <property type="component" value="Unassembled WGS sequence"/>
</dbReference>
<gene>
    <name evidence="2" type="ORF">PUN28_020376</name>
</gene>
<reference evidence="2 3" key="1">
    <citation type="submission" date="2023-03" db="EMBL/GenBank/DDBJ databases">
        <title>High recombination rates correlate with genetic variation in Cardiocondyla obscurior ants.</title>
        <authorList>
            <person name="Errbii M."/>
        </authorList>
    </citation>
    <scope>NUCLEOTIDE SEQUENCE [LARGE SCALE GENOMIC DNA]</scope>
    <source>
        <strain evidence="2">Alpha-2009</strain>
        <tissue evidence="2">Whole body</tissue>
    </source>
</reference>
<evidence type="ECO:0000256" key="1">
    <source>
        <dbReference type="SAM" id="MobiDB-lite"/>
    </source>
</evidence>
<feature type="compositionally biased region" description="Polar residues" evidence="1">
    <location>
        <begin position="60"/>
        <end position="86"/>
    </location>
</feature>
<dbReference type="EMBL" id="JADYXP020000070">
    <property type="protein sequence ID" value="KAL0098420.1"/>
    <property type="molecule type" value="Genomic_DNA"/>
</dbReference>
<dbReference type="AlphaFoldDB" id="A0AAW2E649"/>
<feature type="compositionally biased region" description="Polar residues" evidence="1">
    <location>
        <begin position="126"/>
        <end position="135"/>
    </location>
</feature>
<name>A0AAW2E649_9HYME</name>
<sequence length="184" mass="19978">MMSTITEQLAPRTSSDGARKNAPVAPAPKSGDQGRPVPDKGDKREKAARKEKTENHRSKTFTSTERPPINKQATSGGKPTNAGPSSRESKVPEKLASRSTDKETWSQVVGRKARKKAKQMPKPTAVPSSASTNALQKKKEKKNAPGIRSNKPGKKKRRRIPRTSAVVLSAPSGDYDKLMAEVRV</sequence>
<accession>A0AAW2E649</accession>
<feature type="region of interest" description="Disordered" evidence="1">
    <location>
        <begin position="1"/>
        <end position="168"/>
    </location>
</feature>
<feature type="compositionally biased region" description="Basic and acidic residues" evidence="1">
    <location>
        <begin position="87"/>
        <end position="104"/>
    </location>
</feature>